<name>A0A4P9W5D1_9FUNG</name>
<dbReference type="Proteomes" id="UP000269721">
    <property type="component" value="Unassembled WGS sequence"/>
</dbReference>
<organism evidence="1 2">
    <name type="scientific">Blyttiomyces helicus</name>
    <dbReference type="NCBI Taxonomy" id="388810"/>
    <lineage>
        <taxon>Eukaryota</taxon>
        <taxon>Fungi</taxon>
        <taxon>Fungi incertae sedis</taxon>
        <taxon>Chytridiomycota</taxon>
        <taxon>Chytridiomycota incertae sedis</taxon>
        <taxon>Chytridiomycetes</taxon>
        <taxon>Chytridiomycetes incertae sedis</taxon>
        <taxon>Blyttiomyces</taxon>
    </lineage>
</organism>
<gene>
    <name evidence="1" type="ORF">BDK51DRAFT_19427</name>
</gene>
<evidence type="ECO:0000313" key="1">
    <source>
        <dbReference type="EMBL" id="RKO86505.1"/>
    </source>
</evidence>
<dbReference type="AlphaFoldDB" id="A0A4P9W5D1"/>
<accession>A0A4P9W5D1</accession>
<keyword evidence="2" id="KW-1185">Reference proteome</keyword>
<reference evidence="2" key="1">
    <citation type="journal article" date="2018" name="Nat. Microbiol.">
        <title>Leveraging single-cell genomics to expand the fungal tree of life.</title>
        <authorList>
            <person name="Ahrendt S.R."/>
            <person name="Quandt C.A."/>
            <person name="Ciobanu D."/>
            <person name="Clum A."/>
            <person name="Salamov A."/>
            <person name="Andreopoulos B."/>
            <person name="Cheng J.F."/>
            <person name="Woyke T."/>
            <person name="Pelin A."/>
            <person name="Henrissat B."/>
            <person name="Reynolds N.K."/>
            <person name="Benny G.L."/>
            <person name="Smith M.E."/>
            <person name="James T.Y."/>
            <person name="Grigoriev I.V."/>
        </authorList>
    </citation>
    <scope>NUCLEOTIDE SEQUENCE [LARGE SCALE GENOMIC DNA]</scope>
</reference>
<evidence type="ECO:0000313" key="2">
    <source>
        <dbReference type="Proteomes" id="UP000269721"/>
    </source>
</evidence>
<protein>
    <submittedName>
        <fullName evidence="1">Uncharacterized protein</fullName>
    </submittedName>
</protein>
<sequence length="101" mass="11080">FLFAPEKCEVLTSPENETDPLVLYGHPLPFQDSFKHLGFLFTNEGIDRTTHCASPAAKGLQAATPLHAISMNSHGLPGSVAVRPHRTFMRPAIEYGHMDGH</sequence>
<feature type="non-terminal residue" evidence="1">
    <location>
        <position position="1"/>
    </location>
</feature>
<dbReference type="EMBL" id="KZ998139">
    <property type="protein sequence ID" value="RKO86505.1"/>
    <property type="molecule type" value="Genomic_DNA"/>
</dbReference>
<proteinExistence type="predicted"/>